<reference evidence="3" key="3">
    <citation type="submission" date="2025-09" db="UniProtKB">
        <authorList>
            <consortium name="Ensembl"/>
        </authorList>
    </citation>
    <scope>IDENTIFICATION</scope>
</reference>
<keyword evidence="4" id="KW-1185">Reference proteome</keyword>
<reference evidence="3 4" key="1">
    <citation type="submission" date="2019-11" db="EMBL/GenBank/DDBJ databases">
        <title>Strigops habroptila (kakapo) genome, bStrHab1, primary haplotype, v2.</title>
        <authorList>
            <person name="Jarvis E.D."/>
            <person name="Howard J."/>
            <person name="Rhie A."/>
            <person name="Phillippy A."/>
            <person name="Korlach J."/>
            <person name="Digby A."/>
            <person name="Iorns D."/>
            <person name="Eason D."/>
            <person name="Robertson B."/>
            <person name="Raemaekers T."/>
            <person name="Howe K."/>
            <person name="Lewin H."/>
            <person name="Damas J."/>
            <person name="Hastie A."/>
            <person name="Tracey A."/>
            <person name="Chow W."/>
            <person name="Fedrigo O."/>
        </authorList>
    </citation>
    <scope>NUCLEOTIDE SEQUENCE [LARGE SCALE GENOMIC DNA]</scope>
</reference>
<dbReference type="InParanoid" id="A0A672UW10"/>
<evidence type="ECO:0000313" key="3">
    <source>
        <dbReference type="Ensembl" id="ENSSHBP00005018428.1"/>
    </source>
</evidence>
<dbReference type="GO" id="GO:0009966">
    <property type="term" value="P:regulation of signal transduction"/>
    <property type="evidence" value="ECO:0007669"/>
    <property type="project" value="InterPro"/>
</dbReference>
<accession>A0A672UW10</accession>
<evidence type="ECO:0000256" key="2">
    <source>
        <dbReference type="SAM" id="MobiDB-lite"/>
    </source>
</evidence>
<dbReference type="Pfam" id="PF04177">
    <property type="entry name" value="TAP42"/>
    <property type="match status" value="1"/>
</dbReference>
<evidence type="ECO:0000313" key="4">
    <source>
        <dbReference type="Proteomes" id="UP000472266"/>
    </source>
</evidence>
<dbReference type="GeneTree" id="ENSGT00390000002414"/>
<dbReference type="InterPro" id="IPR007304">
    <property type="entry name" value="TAP46-like"/>
</dbReference>
<dbReference type="AlphaFoldDB" id="A0A672UW10"/>
<feature type="region of interest" description="Disordered" evidence="2">
    <location>
        <begin position="347"/>
        <end position="409"/>
    </location>
</feature>
<feature type="compositionally biased region" description="Basic and acidic residues" evidence="2">
    <location>
        <begin position="384"/>
        <end position="399"/>
    </location>
</feature>
<sequence>MAAPSLYPHKMAAPSLYPHKMAAPSLYPHKMAAPSLYPHKMAGGAGPLVAAGSGSSVARSRPNMAEGAEEGQRLAELLAAGWQLWEELETGTAPSSGALAVQEKVRQGLDVLQRANSMVAQLDLFSENEDLEEIASADLKYLLLPALLGAMTLKQVDLSKRLEHLETARAHFWSFLKLCKSYGLGSFHLPPATSPPAEEGAGSPPRRSPAAAQAKLVAMASSRQAKIERYKQKKELENRLASMKNSVDSGQADEEQIRKFYILQTQKWINTSLEEIESVDQEIVILRSRGTAKQSSAPPHGTPRQVRPPLKPFILTRDALQNEVFGAGYPSLPVMTVDDWYDQRRKQGVVPGQSTPQRTPAGLTDEELQKQQQEKKEEEDDEEALQKARNWDDWKDTHPRGYGNRHNMG</sequence>
<dbReference type="Proteomes" id="UP000472266">
    <property type="component" value="Chromosome 10"/>
</dbReference>
<proteinExistence type="inferred from homology"/>
<gene>
    <name evidence="3" type="primary">IGBP1</name>
</gene>
<reference evidence="3" key="2">
    <citation type="submission" date="2025-08" db="UniProtKB">
        <authorList>
            <consortium name="Ensembl"/>
        </authorList>
    </citation>
    <scope>IDENTIFICATION</scope>
</reference>
<name>A0A672UW10_STRHB</name>
<dbReference type="GO" id="GO:0035303">
    <property type="term" value="P:regulation of dephosphorylation"/>
    <property type="evidence" value="ECO:0007669"/>
    <property type="project" value="TreeGrafter"/>
</dbReference>
<dbReference type="GO" id="GO:0051721">
    <property type="term" value="F:protein phosphatase 2A binding"/>
    <property type="evidence" value="ECO:0007669"/>
    <property type="project" value="TreeGrafter"/>
</dbReference>
<dbReference type="Gene3D" id="1.25.40.540">
    <property type="entry name" value="TAP42-like family"/>
    <property type="match status" value="1"/>
</dbReference>
<dbReference type="InterPro" id="IPR038511">
    <property type="entry name" value="TAP42/TAP46-like_sf"/>
</dbReference>
<protein>
    <recommendedName>
        <fullName evidence="5">Immunoglobulin binding protein 1</fullName>
    </recommendedName>
</protein>
<organism evidence="3 4">
    <name type="scientific">Strigops habroptila</name>
    <name type="common">Kakapo</name>
    <dbReference type="NCBI Taxonomy" id="2489341"/>
    <lineage>
        <taxon>Eukaryota</taxon>
        <taxon>Metazoa</taxon>
        <taxon>Chordata</taxon>
        <taxon>Craniata</taxon>
        <taxon>Vertebrata</taxon>
        <taxon>Euteleostomi</taxon>
        <taxon>Archelosauria</taxon>
        <taxon>Archosauria</taxon>
        <taxon>Dinosauria</taxon>
        <taxon>Saurischia</taxon>
        <taxon>Theropoda</taxon>
        <taxon>Coelurosauria</taxon>
        <taxon>Aves</taxon>
        <taxon>Neognathae</taxon>
        <taxon>Neoaves</taxon>
        <taxon>Telluraves</taxon>
        <taxon>Australaves</taxon>
        <taxon>Psittaciformes</taxon>
        <taxon>Psittacidae</taxon>
        <taxon>Strigops</taxon>
    </lineage>
</organism>
<feature type="region of interest" description="Disordered" evidence="2">
    <location>
        <begin position="289"/>
        <end position="309"/>
    </location>
</feature>
<dbReference type="PANTHER" id="PTHR10933">
    <property type="entry name" value="IMMUNOGLOBULIN-BINDING PROTEIN 1"/>
    <property type="match status" value="1"/>
</dbReference>
<evidence type="ECO:0008006" key="5">
    <source>
        <dbReference type="Google" id="ProtNLM"/>
    </source>
</evidence>
<evidence type="ECO:0000256" key="1">
    <source>
        <dbReference type="ARBA" id="ARBA00034730"/>
    </source>
</evidence>
<feature type="compositionally biased region" description="Basic and acidic residues" evidence="2">
    <location>
        <begin position="367"/>
        <end position="376"/>
    </location>
</feature>
<dbReference type="Ensembl" id="ENSSHBT00005022030.1">
    <property type="protein sequence ID" value="ENSSHBP00005018428.1"/>
    <property type="gene ID" value="ENSSHBG00005015902.1"/>
</dbReference>
<dbReference type="FunFam" id="1.25.40.540:FF:000003">
    <property type="entry name" value="Immunoglobulin (CD79A)-binding protein 1"/>
    <property type="match status" value="1"/>
</dbReference>
<dbReference type="PANTHER" id="PTHR10933:SF9">
    <property type="entry name" value="IMMUNOGLOBULIN-BINDING PROTEIN 1"/>
    <property type="match status" value="1"/>
</dbReference>
<dbReference type="GO" id="GO:0005829">
    <property type="term" value="C:cytosol"/>
    <property type="evidence" value="ECO:0007669"/>
    <property type="project" value="TreeGrafter"/>
</dbReference>
<comment type="similarity">
    <text evidence="1">Belongs to the IGBP1/TAP42 family.</text>
</comment>
<dbReference type="OMA" id="EYELCEA"/>